<feature type="region of interest" description="Disordered" evidence="1">
    <location>
        <begin position="1"/>
        <end position="55"/>
    </location>
</feature>
<keyword evidence="3" id="KW-1185">Reference proteome</keyword>
<comment type="caution">
    <text evidence="2">The sequence shown here is derived from an EMBL/GenBank/DDBJ whole genome shotgun (WGS) entry which is preliminary data.</text>
</comment>
<sequence length="249" mass="28065">MAVVRASDDGRVHLDAGGDERAPPLATRHQRPEEADKHDEDEHHEAQQRYDHPEAPQQIVDDRMEVARHVHLLQHEHPHLQNDCVGEQVGGTQQRVHVHVVEIAVLFIHLVLQGYVHEEESQAGPAQLQAPQVRRLEHKLQQRDDEDGWQDDRNEVRLLGHKHHLVSVHELLQSLLVGVEEVRGEVGAQELGGELPVVTFLLVENSEVDERVVVLLVEGSLHQHDARVGVHPVSILQGLHASQGHILYV</sequence>
<name>A0A5B7FHY4_PORTR</name>
<dbReference type="EMBL" id="VSRR010007622">
    <property type="protein sequence ID" value="MPC47220.1"/>
    <property type="molecule type" value="Genomic_DNA"/>
</dbReference>
<feature type="compositionally biased region" description="Basic and acidic residues" evidence="1">
    <location>
        <begin position="1"/>
        <end position="22"/>
    </location>
</feature>
<protein>
    <submittedName>
        <fullName evidence="2">Uncharacterized protein</fullName>
    </submittedName>
</protein>
<accession>A0A5B7FHY4</accession>
<proteinExistence type="predicted"/>
<organism evidence="2 3">
    <name type="scientific">Portunus trituberculatus</name>
    <name type="common">Swimming crab</name>
    <name type="synonym">Neptunus trituberculatus</name>
    <dbReference type="NCBI Taxonomy" id="210409"/>
    <lineage>
        <taxon>Eukaryota</taxon>
        <taxon>Metazoa</taxon>
        <taxon>Ecdysozoa</taxon>
        <taxon>Arthropoda</taxon>
        <taxon>Crustacea</taxon>
        <taxon>Multicrustacea</taxon>
        <taxon>Malacostraca</taxon>
        <taxon>Eumalacostraca</taxon>
        <taxon>Eucarida</taxon>
        <taxon>Decapoda</taxon>
        <taxon>Pleocyemata</taxon>
        <taxon>Brachyura</taxon>
        <taxon>Eubrachyura</taxon>
        <taxon>Portunoidea</taxon>
        <taxon>Portunidae</taxon>
        <taxon>Portuninae</taxon>
        <taxon>Portunus</taxon>
    </lineage>
</organism>
<evidence type="ECO:0000313" key="3">
    <source>
        <dbReference type="Proteomes" id="UP000324222"/>
    </source>
</evidence>
<evidence type="ECO:0000313" key="2">
    <source>
        <dbReference type="EMBL" id="MPC47220.1"/>
    </source>
</evidence>
<dbReference type="Proteomes" id="UP000324222">
    <property type="component" value="Unassembled WGS sequence"/>
</dbReference>
<reference evidence="2 3" key="1">
    <citation type="submission" date="2019-05" db="EMBL/GenBank/DDBJ databases">
        <title>Another draft genome of Portunus trituberculatus and its Hox gene families provides insights of decapod evolution.</title>
        <authorList>
            <person name="Jeong J.-H."/>
            <person name="Song I."/>
            <person name="Kim S."/>
            <person name="Choi T."/>
            <person name="Kim D."/>
            <person name="Ryu S."/>
            <person name="Kim W."/>
        </authorList>
    </citation>
    <scope>NUCLEOTIDE SEQUENCE [LARGE SCALE GENOMIC DNA]</scope>
    <source>
        <tissue evidence="2">Muscle</tissue>
    </source>
</reference>
<evidence type="ECO:0000256" key="1">
    <source>
        <dbReference type="SAM" id="MobiDB-lite"/>
    </source>
</evidence>
<feature type="compositionally biased region" description="Basic and acidic residues" evidence="1">
    <location>
        <begin position="30"/>
        <end position="55"/>
    </location>
</feature>
<gene>
    <name evidence="2" type="ORF">E2C01_040960</name>
</gene>
<dbReference type="AlphaFoldDB" id="A0A5B7FHY4"/>